<dbReference type="Pfam" id="PF00562">
    <property type="entry name" value="RNA_pol_Rpb2_6"/>
    <property type="match status" value="1"/>
</dbReference>
<dbReference type="Gene3D" id="2.40.270.10">
    <property type="entry name" value="DNA-directed RNA polymerase, subunit 2, domain 6"/>
    <property type="match status" value="1"/>
</dbReference>
<comment type="similarity">
    <text evidence="1">Belongs to the RNA polymerase beta chain family.</text>
</comment>
<evidence type="ECO:0000259" key="7">
    <source>
        <dbReference type="Pfam" id="PF00562"/>
    </source>
</evidence>
<feature type="domain" description="RNA polymerase Rpb2" evidence="8">
    <location>
        <begin position="345"/>
        <end position="464"/>
    </location>
</feature>
<keyword evidence="4" id="KW-0808">Transferase</keyword>
<proteinExistence type="inferred from homology"/>
<dbReference type="GO" id="GO:0032549">
    <property type="term" value="F:ribonucleoside binding"/>
    <property type="evidence" value="ECO:0007669"/>
    <property type="project" value="InterPro"/>
</dbReference>
<name>A0A0R3TEJ4_RODNA</name>
<dbReference type="AlphaFoldDB" id="A0A0R3TEJ4"/>
<dbReference type="CDD" id="cd00653">
    <property type="entry name" value="RNA_pol_B_RPB2"/>
    <property type="match status" value="1"/>
</dbReference>
<dbReference type="InterPro" id="IPR014724">
    <property type="entry name" value="RNA_pol_RPB2_OB-fold"/>
</dbReference>
<dbReference type="SUPFAM" id="SSF64484">
    <property type="entry name" value="beta and beta-prime subunits of DNA dependent RNA-polymerase"/>
    <property type="match status" value="1"/>
</dbReference>
<organism evidence="9">
    <name type="scientific">Rodentolepis nana</name>
    <name type="common">Dwarf tapeworm</name>
    <name type="synonym">Hymenolepis nana</name>
    <dbReference type="NCBI Taxonomy" id="102285"/>
    <lineage>
        <taxon>Eukaryota</taxon>
        <taxon>Metazoa</taxon>
        <taxon>Spiralia</taxon>
        <taxon>Lophotrochozoa</taxon>
        <taxon>Platyhelminthes</taxon>
        <taxon>Cestoda</taxon>
        <taxon>Eucestoda</taxon>
        <taxon>Cyclophyllidea</taxon>
        <taxon>Hymenolepididae</taxon>
        <taxon>Rodentolepis</taxon>
    </lineage>
</organism>
<dbReference type="FunFam" id="2.40.270.10:FF:000011">
    <property type="entry name" value="DNA-directed RNA polymerase subunit beta"/>
    <property type="match status" value="1"/>
</dbReference>
<dbReference type="STRING" id="102285.A0A0R3TEJ4"/>
<evidence type="ECO:0000259" key="8">
    <source>
        <dbReference type="Pfam" id="PF04560"/>
    </source>
</evidence>
<dbReference type="InterPro" id="IPR007120">
    <property type="entry name" value="DNA-dir_RNAP_su2_dom"/>
</dbReference>
<dbReference type="InterPro" id="IPR037033">
    <property type="entry name" value="DNA-dir_RNAP_su2_hyb_sf"/>
</dbReference>
<evidence type="ECO:0000313" key="9">
    <source>
        <dbReference type="WBParaSite" id="HNAJ_0000548301-mRNA-1"/>
    </source>
</evidence>
<dbReference type="PANTHER" id="PTHR20856">
    <property type="entry name" value="DNA-DIRECTED RNA POLYMERASE I SUBUNIT 2"/>
    <property type="match status" value="1"/>
</dbReference>
<keyword evidence="6" id="KW-0804">Transcription</keyword>
<dbReference type="InterPro" id="IPR007641">
    <property type="entry name" value="RNA_pol_Rpb2_7"/>
</dbReference>
<dbReference type="Pfam" id="PF04560">
    <property type="entry name" value="RNA_pol_Rpb2_7"/>
    <property type="match status" value="1"/>
</dbReference>
<dbReference type="Gene3D" id="2.40.50.150">
    <property type="match status" value="1"/>
</dbReference>
<feature type="domain" description="DNA-directed RNA polymerase subunit 2 hybrid-binding" evidence="7">
    <location>
        <begin position="2"/>
        <end position="342"/>
    </location>
</feature>
<evidence type="ECO:0000256" key="4">
    <source>
        <dbReference type="ARBA" id="ARBA00022679"/>
    </source>
</evidence>
<dbReference type="WBParaSite" id="HNAJ_0000548301-mRNA-1">
    <property type="protein sequence ID" value="HNAJ_0000548301-mRNA-1"/>
    <property type="gene ID" value="HNAJ_0000548301"/>
</dbReference>
<keyword evidence="3" id="KW-0240">DNA-directed RNA polymerase</keyword>
<evidence type="ECO:0000256" key="2">
    <source>
        <dbReference type="ARBA" id="ARBA00012418"/>
    </source>
</evidence>
<dbReference type="GO" id="GO:0003677">
    <property type="term" value="F:DNA binding"/>
    <property type="evidence" value="ECO:0007669"/>
    <property type="project" value="InterPro"/>
</dbReference>
<evidence type="ECO:0000256" key="3">
    <source>
        <dbReference type="ARBA" id="ARBA00022478"/>
    </source>
</evidence>
<accession>A0A0R3TEJ4</accession>
<reference evidence="9" key="1">
    <citation type="submission" date="2017-02" db="UniProtKB">
        <authorList>
            <consortium name="WormBaseParasite"/>
        </authorList>
    </citation>
    <scope>IDENTIFICATION</scope>
</reference>
<dbReference type="GO" id="GO:0006351">
    <property type="term" value="P:DNA-templated transcription"/>
    <property type="evidence" value="ECO:0007669"/>
    <property type="project" value="InterPro"/>
</dbReference>
<evidence type="ECO:0000256" key="1">
    <source>
        <dbReference type="ARBA" id="ARBA00006835"/>
    </source>
</evidence>
<dbReference type="GO" id="GO:0003899">
    <property type="term" value="F:DNA-directed RNA polymerase activity"/>
    <property type="evidence" value="ECO:0007669"/>
    <property type="project" value="UniProtKB-EC"/>
</dbReference>
<dbReference type="EC" id="2.7.7.6" evidence="2"/>
<protein>
    <recommendedName>
        <fullName evidence="2">DNA-directed RNA polymerase</fullName>
        <ecNumber evidence="2">2.7.7.6</ecNumber>
    </recommendedName>
</protein>
<evidence type="ECO:0000256" key="5">
    <source>
        <dbReference type="ARBA" id="ARBA00022695"/>
    </source>
</evidence>
<evidence type="ECO:0000256" key="6">
    <source>
        <dbReference type="ARBA" id="ARBA00023163"/>
    </source>
</evidence>
<dbReference type="InterPro" id="IPR015712">
    <property type="entry name" value="DNA-dir_RNA_pol_su2"/>
</dbReference>
<keyword evidence="5" id="KW-0548">Nucleotidyltransferase</keyword>
<sequence length="469" mass="52986">LYQCQMAKQSIAFSSYSYMYRSDPKFYRLLTPQSPLVRTKSYVDFDVDHYPVGFNAIVAVISYTCYDMEDAMVINKASYDRGIADACIYRTEIIDLRQYSLKNSRVKEAEHYFGGDAKDLPPDIDIDGLPRIGAKLIPGKSTFYAYTHKETKKTTAVVYKDHLGYVDSISNHGVNYKVTITLRIPRRPDIGDKYSSRHGQKGINSILVSPSDLPFSANTGMIPDLIFNPHGFPTRMTVGMMIEFLAGKTAALTGKFIDATAFQWNEEFPPYTDYGELLEQLGYDYHGCETMISGITGGPIEAHIYMGTVYYQRLRHMVADKFQVRAEGRYDPEFRQPIKGRKVGGGIRLGEMERDCLISQGLSFTLHDRLVSSNCDRVKMFVCSNCSGIIHADLMNKNRPNAPNTTTHHQDSWNPSHWRCRLCNQGEGNEPSSTGNKLSLVEVPAVFRYLTYELACLNVQTKLDVKDAT</sequence>
<dbReference type="Gene3D" id="3.90.1800.10">
    <property type="entry name" value="RNA polymerase alpha subunit dimerisation domain"/>
    <property type="match status" value="1"/>
</dbReference>
<dbReference type="GO" id="GO:0000428">
    <property type="term" value="C:DNA-directed RNA polymerase complex"/>
    <property type="evidence" value="ECO:0007669"/>
    <property type="project" value="UniProtKB-KW"/>
</dbReference>